<dbReference type="InterPro" id="IPR026085">
    <property type="entry name" value="ATF7-int"/>
</dbReference>
<protein>
    <submittedName>
        <fullName evidence="5 6">Activating transcription factor 7-interacting protein 1 isoform X1</fullName>
    </submittedName>
</protein>
<feature type="compositionally biased region" description="Basic and acidic residues" evidence="2">
    <location>
        <begin position="541"/>
        <end position="568"/>
    </location>
</feature>
<evidence type="ECO:0000313" key="5">
    <source>
        <dbReference type="RefSeq" id="XP_015590784.1"/>
    </source>
</evidence>
<feature type="region of interest" description="Disordered" evidence="2">
    <location>
        <begin position="778"/>
        <end position="797"/>
    </location>
</feature>
<dbReference type="GO" id="GO:0005634">
    <property type="term" value="C:nucleus"/>
    <property type="evidence" value="ECO:0007669"/>
    <property type="project" value="TreeGrafter"/>
</dbReference>
<feature type="domain" description="Fibronectin type-III" evidence="3">
    <location>
        <begin position="1359"/>
        <end position="1460"/>
    </location>
</feature>
<evidence type="ECO:0000256" key="1">
    <source>
        <dbReference type="SAM" id="Coils"/>
    </source>
</evidence>
<accession>A0AAJ7RD44</accession>
<dbReference type="SUPFAM" id="SSF49265">
    <property type="entry name" value="Fibronectin type III"/>
    <property type="match status" value="1"/>
</dbReference>
<dbReference type="CTD" id="36133"/>
<dbReference type="Proteomes" id="UP000694920">
    <property type="component" value="Unplaced"/>
</dbReference>
<dbReference type="InterPro" id="IPR003961">
    <property type="entry name" value="FN3_dom"/>
</dbReference>
<dbReference type="Gene3D" id="2.60.40.10">
    <property type="entry name" value="Immunoglobulins"/>
    <property type="match status" value="1"/>
</dbReference>
<proteinExistence type="predicted"/>
<evidence type="ECO:0000313" key="11">
    <source>
        <dbReference type="RefSeq" id="XP_024938694.1"/>
    </source>
</evidence>
<dbReference type="RefSeq" id="XP_015590788.1">
    <property type="nucleotide sequence ID" value="XM_015735302.2"/>
</dbReference>
<feature type="coiled-coil region" evidence="1">
    <location>
        <begin position="800"/>
        <end position="827"/>
    </location>
</feature>
<dbReference type="PANTHER" id="PTHR23210">
    <property type="entry name" value="ACTIVATING TRANSCRIPTION FACTOR 7 INTERACTING PROTEIN"/>
    <property type="match status" value="1"/>
</dbReference>
<dbReference type="InterPro" id="IPR036116">
    <property type="entry name" value="FN3_sf"/>
</dbReference>
<dbReference type="PANTHER" id="PTHR23210:SF26">
    <property type="entry name" value="ACTIVATING TRANSCRIPTION FACTOR 7-INTERACTING PROTEIN 1"/>
    <property type="match status" value="1"/>
</dbReference>
<dbReference type="PROSITE" id="PS50853">
    <property type="entry name" value="FN3"/>
    <property type="match status" value="1"/>
</dbReference>
<dbReference type="GO" id="GO:0006355">
    <property type="term" value="P:regulation of DNA-templated transcription"/>
    <property type="evidence" value="ECO:0007669"/>
    <property type="project" value="TreeGrafter"/>
</dbReference>
<evidence type="ECO:0000313" key="8">
    <source>
        <dbReference type="RefSeq" id="XP_015590788.1"/>
    </source>
</evidence>
<evidence type="ECO:0000313" key="4">
    <source>
        <dbReference type="Proteomes" id="UP000694920"/>
    </source>
</evidence>
<dbReference type="SMART" id="SM00060">
    <property type="entry name" value="FN3"/>
    <property type="match status" value="1"/>
</dbReference>
<sequence>METMKATALHPSEKKSITFELTCTGSEKNEGKNKEDQLLSGTGKDRNAEDPVSEGSLHLRVSDVCEAEQDGVSVLANLDKKGTKTTDLVTEVPVESAAGRESSKSNEVVKIEEVKKSFGDKSSVANSVNLPQEAQKSGNFSVDDKKMGDRQLYDANKKSTSADTTDYRGSSCINNSYLPTKRSVRGNRWSYPNDMHNLSFYNGRIETLRYQYRLKKKRLFSESSPYNTRYYNVLPHARNRGIGRRNPYYNGKHGPVGKIKNVENPINAQSPVTESQKNLNKDTACPDMSKSLPISVKSEEEENKFVIDDVTNDDSAGTAKSVAAAQNKSPDEKNEYLSDVDKKPKDCENDGGTSERKSAVDSNVDVAPPVSSEELKTKPEEDAKEAVKINEVVDNNCAVNNEDDKGDINVNSTTVNSKDVFNSQNRKTDNLIPNDTAVESNCDRELTQIVNVDDGQIVANEVNATSDICTKVNDTSAKTTDAQNIENASNASQEKTDETTKNVQTADLAVSSLQVDREGNEKQGSSAETNKDLSKSSQEILHAEDANAKTSESCDKEDKKIEASDSKEVANEKVVPAITNGVEDIEKKEDVEKSEVPSLSDASIGGAKEKLDVSTSDVELITVKPENAIAMGNDENNANDVLSKKIESSDSNIFEKKDNVVALENDVLSDTDKNDLETGSTKSTDSLIEIQTDGSSVQTSVKNVTNKKRRKRKRPKRKASRRKLTVPGDKSVTKTATTNSVKKYDKQVNTRGDKKSIDTENITVDLTGEELFETVTKNSKNTATEKSKKVPTPVGRNSRKRTLQMLVAVQENEVQEKKKEQENSRHRRRIARNAEAIIRKESLSSKSDFELISEMDKNVADKKKTTNDTKTSVAAGESSLKRLLQDNNEIGVEINVKKPRMSNEIRKSTDKDQPVQNIEDPIKSLNYVRKFYQRDVKEGLAKLTQTDLEELLIQKIVETIAMRGEIGKLREQAKISERNQETTRVRCVHLARQIKDLELVLNHSISERRSNNEKIVAPIKINRSVGLQVNFTTDGTIHNLRQLQQTMALKSAFSPNGTITPVPEPTETPVTINSVPRRGLKVRSPRRIDVSSSMPVTPVQSQTQTTQAAVSSVATPTALIVGKSSDSVHCINNFSEVATTASSLPKVNNSSHTATPRSVVLNGKLPSPMNRQVATGNFKKTAINNDLIDLTDEEEKSKSVRVTQNTVKTAVIEPEVTIASKSQTRYQKVLPAHQVLPANVAVTTQQNNIRLMTPPTNSPTPTALMNNMQNTAPRVTYFMHGTGQTRQIVLAPNPAQVRQSSPNTKGPVSSVTYKTGVTHLENGMRLLTTPSIPNIHLLKHPAPLPDVRNNPSNPSWKLPPPAPSLKITKVLNGIVLSWNMNLNDQYAKIVSYQLYAYQEFPNVVPSSNLWKKVGDVRALQLPMACTLTQFSEGNNYHFAVRAVDAHSRLGQYSLPGNISL</sequence>
<gene>
    <name evidence="5 6 7 8 9 10 11" type="primary">LOC107265640</name>
</gene>
<feature type="region of interest" description="Disordered" evidence="2">
    <location>
        <begin position="480"/>
        <end position="568"/>
    </location>
</feature>
<feature type="compositionally biased region" description="Basic and acidic residues" evidence="2">
    <location>
        <begin position="27"/>
        <end position="49"/>
    </location>
</feature>
<evidence type="ECO:0000313" key="9">
    <source>
        <dbReference type="RefSeq" id="XP_024938692.1"/>
    </source>
</evidence>
<organism evidence="4 10">
    <name type="scientific">Cephus cinctus</name>
    <name type="common">Wheat stem sawfly</name>
    <dbReference type="NCBI Taxonomy" id="211228"/>
    <lineage>
        <taxon>Eukaryota</taxon>
        <taxon>Metazoa</taxon>
        <taxon>Ecdysozoa</taxon>
        <taxon>Arthropoda</taxon>
        <taxon>Hexapoda</taxon>
        <taxon>Insecta</taxon>
        <taxon>Pterygota</taxon>
        <taxon>Neoptera</taxon>
        <taxon>Endopterygota</taxon>
        <taxon>Hymenoptera</taxon>
        <taxon>Cephoidea</taxon>
        <taxon>Cephidae</taxon>
        <taxon>Cephus</taxon>
    </lineage>
</organism>
<dbReference type="RefSeq" id="XP_024938692.1">
    <property type="nucleotide sequence ID" value="XM_025082924.1"/>
</dbReference>
<feature type="region of interest" description="Disordered" evidence="2">
    <location>
        <begin position="1"/>
        <end position="55"/>
    </location>
</feature>
<dbReference type="RefSeq" id="XP_015590785.1">
    <property type="nucleotide sequence ID" value="XM_015735299.2"/>
</dbReference>
<feature type="compositionally biased region" description="Polar residues" evidence="2">
    <location>
        <begin position="269"/>
        <end position="278"/>
    </location>
</feature>
<reference evidence="5 6" key="1">
    <citation type="submission" date="2025-04" db="UniProtKB">
        <authorList>
            <consortium name="RefSeq"/>
        </authorList>
    </citation>
    <scope>IDENTIFICATION</scope>
</reference>
<dbReference type="GO" id="GO:0005667">
    <property type="term" value="C:transcription regulator complex"/>
    <property type="evidence" value="ECO:0007669"/>
    <property type="project" value="TreeGrafter"/>
</dbReference>
<name>A0AAJ7RD44_CEPCN</name>
<evidence type="ECO:0000313" key="7">
    <source>
        <dbReference type="RefSeq" id="XP_015590786.1"/>
    </source>
</evidence>
<feature type="compositionally biased region" description="Basic and acidic residues" evidence="2">
    <location>
        <begin position="373"/>
        <end position="382"/>
    </location>
</feature>
<dbReference type="GO" id="GO:0003712">
    <property type="term" value="F:transcription coregulator activity"/>
    <property type="evidence" value="ECO:0007669"/>
    <property type="project" value="TreeGrafter"/>
</dbReference>
<dbReference type="InterPro" id="IPR013783">
    <property type="entry name" value="Ig-like_fold"/>
</dbReference>
<feature type="compositionally biased region" description="Basic and acidic residues" evidence="2">
    <location>
        <begin position="329"/>
        <end position="359"/>
    </location>
</feature>
<evidence type="ECO:0000259" key="3">
    <source>
        <dbReference type="PROSITE" id="PS50853"/>
    </source>
</evidence>
<dbReference type="RefSeq" id="XP_024938693.1">
    <property type="nucleotide sequence ID" value="XM_025082925.1"/>
</dbReference>
<dbReference type="InterPro" id="IPR056565">
    <property type="entry name" value="Fn3_ATF7IP"/>
</dbReference>
<feature type="compositionally biased region" description="Polar residues" evidence="2">
    <location>
        <begin position="480"/>
        <end position="493"/>
    </location>
</feature>
<dbReference type="RefSeq" id="XP_015590786.1">
    <property type="nucleotide sequence ID" value="XM_015735300.2"/>
</dbReference>
<feature type="region of interest" description="Disordered" evidence="2">
    <location>
        <begin position="269"/>
        <end position="382"/>
    </location>
</feature>
<feature type="compositionally biased region" description="Basic residues" evidence="2">
    <location>
        <begin position="705"/>
        <end position="724"/>
    </location>
</feature>
<feature type="compositionally biased region" description="Polar residues" evidence="2">
    <location>
        <begin position="694"/>
        <end position="704"/>
    </location>
</feature>
<dbReference type="KEGG" id="ccin:107265640"/>
<evidence type="ECO:0000256" key="2">
    <source>
        <dbReference type="SAM" id="MobiDB-lite"/>
    </source>
</evidence>
<keyword evidence="4" id="KW-1185">Reference proteome</keyword>
<dbReference type="GeneID" id="107265640"/>
<evidence type="ECO:0000313" key="6">
    <source>
        <dbReference type="RefSeq" id="XP_015590785.1"/>
    </source>
</evidence>
<dbReference type="Pfam" id="PF16794">
    <property type="entry name" value="fn3_4"/>
    <property type="match status" value="1"/>
</dbReference>
<feature type="region of interest" description="Disordered" evidence="2">
    <location>
        <begin position="694"/>
        <end position="750"/>
    </location>
</feature>
<dbReference type="RefSeq" id="XP_024938694.1">
    <property type="nucleotide sequence ID" value="XM_025082926.1"/>
</dbReference>
<dbReference type="RefSeq" id="XP_015590784.1">
    <property type="nucleotide sequence ID" value="XM_015735298.2"/>
</dbReference>
<evidence type="ECO:0000313" key="10">
    <source>
        <dbReference type="RefSeq" id="XP_024938693.1"/>
    </source>
</evidence>
<keyword evidence="1" id="KW-0175">Coiled coil</keyword>